<evidence type="ECO:0000313" key="5">
    <source>
        <dbReference type="EMBL" id="RDB63556.1"/>
    </source>
</evidence>
<dbReference type="PANTHER" id="PTHR35795">
    <property type="entry name" value="SLR1885 PROTEIN"/>
    <property type="match status" value="1"/>
</dbReference>
<dbReference type="InterPro" id="IPR026875">
    <property type="entry name" value="PHydrolase_assoc_dom"/>
</dbReference>
<feature type="compositionally biased region" description="Basic and acidic residues" evidence="3">
    <location>
        <begin position="27"/>
        <end position="36"/>
    </location>
</feature>
<comment type="similarity">
    <text evidence="2">Belongs to the dGTPase family. Type 2 subfamily.</text>
</comment>
<dbReference type="InterPro" id="IPR003607">
    <property type="entry name" value="HD/PDEase_dom"/>
</dbReference>
<dbReference type="Gene3D" id="1.10.3210.10">
    <property type="entry name" value="Hypothetical protein af1432"/>
    <property type="match status" value="1"/>
</dbReference>
<dbReference type="CDD" id="cd00077">
    <property type="entry name" value="HDc"/>
    <property type="match status" value="1"/>
</dbReference>
<proteinExistence type="inferred from homology"/>
<dbReference type="OrthoDB" id="9803619at2"/>
<dbReference type="InterPro" id="IPR023023">
    <property type="entry name" value="dNTPase_2"/>
</dbReference>
<reference evidence="5 6" key="1">
    <citation type="journal article" date="2018" name="Elife">
        <title>Discovery and characterization of a prevalent human gut bacterial enzyme sufficient for the inactivation of a family of plant toxins.</title>
        <authorList>
            <person name="Koppel N."/>
            <person name="Bisanz J.E."/>
            <person name="Pandelia M.E."/>
            <person name="Turnbaugh P.J."/>
            <person name="Balskus E.P."/>
        </authorList>
    </citation>
    <scope>NUCLEOTIDE SEQUENCE [LARGE SCALE GENOMIC DNA]</scope>
    <source>
        <strain evidence="5 6">3C</strain>
    </source>
</reference>
<comment type="caution">
    <text evidence="5">The sequence shown here is derived from an EMBL/GenBank/DDBJ whole genome shotgun (WGS) entry which is preliminary data.</text>
</comment>
<dbReference type="PROSITE" id="PS51831">
    <property type="entry name" value="HD"/>
    <property type="match status" value="1"/>
</dbReference>
<dbReference type="InterPro" id="IPR006261">
    <property type="entry name" value="dGTPase"/>
</dbReference>
<dbReference type="SMART" id="SM00471">
    <property type="entry name" value="HDc"/>
    <property type="match status" value="1"/>
</dbReference>
<evidence type="ECO:0000313" key="6">
    <source>
        <dbReference type="Proteomes" id="UP000254000"/>
    </source>
</evidence>
<dbReference type="InterPro" id="IPR006674">
    <property type="entry name" value="HD_domain"/>
</dbReference>
<feature type="region of interest" description="Disordered" evidence="3">
    <location>
        <begin position="1"/>
        <end position="36"/>
    </location>
</feature>
<dbReference type="PANTHER" id="PTHR35795:SF1">
    <property type="entry name" value="BIS(5'-NUCLEOSYL)-TETRAPHOSPHATASE, SYMMETRICAL"/>
    <property type="match status" value="1"/>
</dbReference>
<dbReference type="GeneID" id="78360392"/>
<name>A0A369LZ99_9ACTN</name>
<dbReference type="NCBIfam" id="NF002327">
    <property type="entry name" value="PRK01286.1-2"/>
    <property type="match status" value="1"/>
</dbReference>
<sequence>MRIIHREDQEERAHEALSPDASFADESEGRARSAEPDILRNDYQRDRDKILHTKSFRRLSHKTQVFLAAEGDHFRTRLTHTLEVAQIARTIARALGLNEDLTEAISLGHDLGHTPFGHTGEEALARSIARHRGIDPASPEAEALYRHNEQSLRVVERIENGGKGLNLTPEVRDGILNHTGDLRAETLEGRIVGTADRIAYVNHDIDDAIRAGILSEGDLPDTTHAVLGPDHSSRIQTLVMDMVETSAAADDIRMSDSVWDAMMELRAFLFARVYTAPVVMAEVDKATRLVGALFDYYVAHTEEVPEEYRAIAEGDDLSAVTDYVAGMTDRFAKNLFQQLFIPHSVHY</sequence>
<evidence type="ECO:0000256" key="1">
    <source>
        <dbReference type="ARBA" id="ARBA00022801"/>
    </source>
</evidence>
<accession>A0A369LZ99</accession>
<dbReference type="SUPFAM" id="SSF109604">
    <property type="entry name" value="HD-domain/PDEase-like"/>
    <property type="match status" value="1"/>
</dbReference>
<keyword evidence="6" id="KW-1185">Reference proteome</keyword>
<keyword evidence="1 2" id="KW-0378">Hydrolase</keyword>
<dbReference type="RefSeq" id="WP_015538855.1">
    <property type="nucleotide sequence ID" value="NZ_CABMMS010000007.1"/>
</dbReference>
<dbReference type="GO" id="GO:0016793">
    <property type="term" value="F:triphosphoric monoester hydrolase activity"/>
    <property type="evidence" value="ECO:0007669"/>
    <property type="project" value="InterPro"/>
</dbReference>
<gene>
    <name evidence="5" type="ORF">C1877_11885</name>
</gene>
<evidence type="ECO:0000259" key="4">
    <source>
        <dbReference type="PROSITE" id="PS51831"/>
    </source>
</evidence>
<feature type="compositionally biased region" description="Basic and acidic residues" evidence="3">
    <location>
        <begin position="1"/>
        <end position="17"/>
    </location>
</feature>
<evidence type="ECO:0000256" key="3">
    <source>
        <dbReference type="SAM" id="MobiDB-lite"/>
    </source>
</evidence>
<dbReference type="Pfam" id="PF01966">
    <property type="entry name" value="HD"/>
    <property type="match status" value="1"/>
</dbReference>
<organism evidence="5 6">
    <name type="scientific">Gordonibacter pamelaeae</name>
    <dbReference type="NCBI Taxonomy" id="471189"/>
    <lineage>
        <taxon>Bacteria</taxon>
        <taxon>Bacillati</taxon>
        <taxon>Actinomycetota</taxon>
        <taxon>Coriobacteriia</taxon>
        <taxon>Eggerthellales</taxon>
        <taxon>Eggerthellaceae</taxon>
        <taxon>Gordonibacter</taxon>
    </lineage>
</organism>
<dbReference type="Proteomes" id="UP000254000">
    <property type="component" value="Unassembled WGS sequence"/>
</dbReference>
<dbReference type="Pfam" id="PF13286">
    <property type="entry name" value="HD_assoc"/>
    <property type="match status" value="1"/>
</dbReference>
<dbReference type="EMBL" id="PPTS01000007">
    <property type="protein sequence ID" value="RDB63556.1"/>
    <property type="molecule type" value="Genomic_DNA"/>
</dbReference>
<dbReference type="NCBIfam" id="TIGR01353">
    <property type="entry name" value="dGTP_triPase"/>
    <property type="match status" value="1"/>
</dbReference>
<protein>
    <recommendedName>
        <fullName evidence="2">Deoxyguanosinetriphosphate triphosphohydrolase-like protein</fullName>
    </recommendedName>
</protein>
<dbReference type="HAMAP" id="MF_01212">
    <property type="entry name" value="dGTPase_type2"/>
    <property type="match status" value="1"/>
</dbReference>
<dbReference type="AlphaFoldDB" id="A0A369LZ99"/>
<dbReference type="InterPro" id="IPR051094">
    <property type="entry name" value="Diverse_Catalytic_Enzymes"/>
</dbReference>
<evidence type="ECO:0000256" key="2">
    <source>
        <dbReference type="HAMAP-Rule" id="MF_01212"/>
    </source>
</evidence>
<feature type="domain" description="HD" evidence="4">
    <location>
        <begin position="77"/>
        <end position="201"/>
    </location>
</feature>